<dbReference type="RefSeq" id="WP_255892068.1">
    <property type="nucleotide sequence ID" value="NZ_JAFMZM010000005.1"/>
</dbReference>
<dbReference type="InterPro" id="IPR020846">
    <property type="entry name" value="MFS_dom"/>
</dbReference>
<keyword evidence="2 5" id="KW-0812">Transmembrane</keyword>
<evidence type="ECO:0000259" key="6">
    <source>
        <dbReference type="PROSITE" id="PS50850"/>
    </source>
</evidence>
<keyword evidence="8" id="KW-1185">Reference proteome</keyword>
<feature type="transmembrane region" description="Helical" evidence="5">
    <location>
        <begin position="47"/>
        <end position="65"/>
    </location>
</feature>
<evidence type="ECO:0000256" key="4">
    <source>
        <dbReference type="ARBA" id="ARBA00023136"/>
    </source>
</evidence>
<evidence type="ECO:0000313" key="7">
    <source>
        <dbReference type="EMBL" id="MFC7362202.1"/>
    </source>
</evidence>
<dbReference type="InterPro" id="IPR011701">
    <property type="entry name" value="MFS"/>
</dbReference>
<keyword evidence="3 5" id="KW-1133">Transmembrane helix</keyword>
<evidence type="ECO:0000256" key="5">
    <source>
        <dbReference type="SAM" id="Phobius"/>
    </source>
</evidence>
<feature type="transmembrane region" description="Helical" evidence="5">
    <location>
        <begin position="135"/>
        <end position="157"/>
    </location>
</feature>
<gene>
    <name evidence="7" type="ORF">ACFQO6_18155</name>
</gene>
<dbReference type="SUPFAM" id="SSF103473">
    <property type="entry name" value="MFS general substrate transporter"/>
    <property type="match status" value="1"/>
</dbReference>
<proteinExistence type="predicted"/>
<dbReference type="Proteomes" id="UP001596524">
    <property type="component" value="Unassembled WGS sequence"/>
</dbReference>
<feature type="transmembrane region" description="Helical" evidence="5">
    <location>
        <begin position="307"/>
        <end position="330"/>
    </location>
</feature>
<feature type="transmembrane region" description="Helical" evidence="5">
    <location>
        <begin position="103"/>
        <end position="123"/>
    </location>
</feature>
<sequence length="403" mass="41731">MTRSHQRAALGWSWAALALNGYGILVFGAAVPVMLRSGVWGLTREDYALLGSITLAGMLVGAFAAGNLADRRGRRPALLTSVGVIACGMLACGLAPTSTTFGLGRFVVGVGAGLMLPTAAALVSEFAPDGRKYLYQGAVFGGVGLGGALGAVIALATHDLTSFRFLFLCGAAPALVLLPAIYRGVPESEEYLRARGSGTPATTSTSWRLLLSSDYRTRTLLFWGTTFMSLLLLFGAFTWLPVMMNNAGYDLGSSLAFLLTLSLGVIAGSLSSSWLADRIGKRHVIIGSFAGTAIAFCLVGGAPPPVIGYVLVAAIGAGAVNAQFLINGYVAASYPTMHRGTALGSTLSVGRLGGVIGPLYGGSLLRDDWSSAIPFYGFAVPAVVAALLTVAIPVEQVRQWESV</sequence>
<feature type="transmembrane region" description="Helical" evidence="5">
    <location>
        <begin position="163"/>
        <end position="185"/>
    </location>
</feature>
<dbReference type="PANTHER" id="PTHR23508:SF10">
    <property type="entry name" value="CARBOXYLIC ACID TRANSPORTER PROTEIN HOMOLOG"/>
    <property type="match status" value="1"/>
</dbReference>
<dbReference type="InterPro" id="IPR036259">
    <property type="entry name" value="MFS_trans_sf"/>
</dbReference>
<comment type="caution">
    <text evidence="7">The sequence shown here is derived from an EMBL/GenBank/DDBJ whole genome shotgun (WGS) entry which is preliminary data.</text>
</comment>
<feature type="transmembrane region" description="Helical" evidence="5">
    <location>
        <begin position="77"/>
        <end position="97"/>
    </location>
</feature>
<evidence type="ECO:0000256" key="3">
    <source>
        <dbReference type="ARBA" id="ARBA00022989"/>
    </source>
</evidence>
<evidence type="ECO:0000256" key="1">
    <source>
        <dbReference type="ARBA" id="ARBA00004651"/>
    </source>
</evidence>
<evidence type="ECO:0000313" key="8">
    <source>
        <dbReference type="Proteomes" id="UP001596524"/>
    </source>
</evidence>
<dbReference type="Pfam" id="PF07690">
    <property type="entry name" value="MFS_1"/>
    <property type="match status" value="1"/>
</dbReference>
<dbReference type="PROSITE" id="PS50850">
    <property type="entry name" value="MFS"/>
    <property type="match status" value="1"/>
</dbReference>
<reference evidence="8" key="1">
    <citation type="journal article" date="2019" name="Int. J. Syst. Evol. Microbiol.">
        <title>The Global Catalogue of Microorganisms (GCM) 10K type strain sequencing project: providing services to taxonomists for standard genome sequencing and annotation.</title>
        <authorList>
            <consortium name="The Broad Institute Genomics Platform"/>
            <consortium name="The Broad Institute Genome Sequencing Center for Infectious Disease"/>
            <person name="Wu L."/>
            <person name="Ma J."/>
        </authorList>
    </citation>
    <scope>NUCLEOTIDE SEQUENCE [LARGE SCALE GENOMIC DNA]</scope>
    <source>
        <strain evidence="8">FCH27</strain>
    </source>
</reference>
<dbReference type="PANTHER" id="PTHR23508">
    <property type="entry name" value="CARBOXYLIC ACID TRANSPORTER PROTEIN HOMOLOG"/>
    <property type="match status" value="1"/>
</dbReference>
<feature type="transmembrane region" description="Helical" evidence="5">
    <location>
        <begin position="254"/>
        <end position="276"/>
    </location>
</feature>
<dbReference type="EMBL" id="JBHTCH010000021">
    <property type="protein sequence ID" value="MFC7362202.1"/>
    <property type="molecule type" value="Genomic_DNA"/>
</dbReference>
<dbReference type="PROSITE" id="PS00217">
    <property type="entry name" value="SUGAR_TRANSPORT_2"/>
    <property type="match status" value="1"/>
</dbReference>
<feature type="transmembrane region" description="Helical" evidence="5">
    <location>
        <begin position="342"/>
        <end position="361"/>
    </location>
</feature>
<feature type="domain" description="Major facilitator superfamily (MFS) profile" evidence="6">
    <location>
        <begin position="9"/>
        <end position="397"/>
    </location>
</feature>
<name>A0ABW2N864_9ACTN</name>
<dbReference type="InterPro" id="IPR005829">
    <property type="entry name" value="Sugar_transporter_CS"/>
</dbReference>
<feature type="transmembrane region" description="Helical" evidence="5">
    <location>
        <begin position="283"/>
        <end position="301"/>
    </location>
</feature>
<accession>A0ABW2N864</accession>
<comment type="subcellular location">
    <subcellularLocation>
        <location evidence="1">Cell membrane</location>
        <topology evidence="1">Multi-pass membrane protein</topology>
    </subcellularLocation>
</comment>
<dbReference type="Gene3D" id="1.20.1250.20">
    <property type="entry name" value="MFS general substrate transporter like domains"/>
    <property type="match status" value="2"/>
</dbReference>
<evidence type="ECO:0000256" key="2">
    <source>
        <dbReference type="ARBA" id="ARBA00022692"/>
    </source>
</evidence>
<protein>
    <submittedName>
        <fullName evidence="7">MFS transporter</fullName>
    </submittedName>
</protein>
<feature type="transmembrane region" description="Helical" evidence="5">
    <location>
        <begin position="220"/>
        <end position="242"/>
    </location>
</feature>
<feature type="transmembrane region" description="Helical" evidence="5">
    <location>
        <begin position="373"/>
        <end position="394"/>
    </location>
</feature>
<organism evidence="7 8">
    <name type="scientific">Nocardioides astragali</name>
    <dbReference type="NCBI Taxonomy" id="1776736"/>
    <lineage>
        <taxon>Bacteria</taxon>
        <taxon>Bacillati</taxon>
        <taxon>Actinomycetota</taxon>
        <taxon>Actinomycetes</taxon>
        <taxon>Propionibacteriales</taxon>
        <taxon>Nocardioidaceae</taxon>
        <taxon>Nocardioides</taxon>
    </lineage>
</organism>
<keyword evidence="4 5" id="KW-0472">Membrane</keyword>
<feature type="transmembrane region" description="Helical" evidence="5">
    <location>
        <begin position="12"/>
        <end position="35"/>
    </location>
</feature>